<evidence type="ECO:0000313" key="9">
    <source>
        <dbReference type="RefSeq" id="XP_023931069.1"/>
    </source>
</evidence>
<dbReference type="PANTHER" id="PTHR48039">
    <property type="entry name" value="RNA-BINDING MOTIF PROTEIN 14B"/>
    <property type="match status" value="1"/>
</dbReference>
<evidence type="ECO:0000256" key="1">
    <source>
        <dbReference type="ARBA" id="ARBA00004123"/>
    </source>
</evidence>
<dbReference type="PANTHER" id="PTHR48039:SF5">
    <property type="entry name" value="RNA-BINDING PROTEIN 28"/>
    <property type="match status" value="1"/>
</dbReference>
<dbReference type="InterPro" id="IPR051945">
    <property type="entry name" value="RRM_MRD1_RNA_proc_ribogen"/>
</dbReference>
<feature type="region of interest" description="Disordered" evidence="6">
    <location>
        <begin position="355"/>
        <end position="374"/>
    </location>
</feature>
<feature type="compositionally biased region" description="Polar residues" evidence="6">
    <location>
        <begin position="159"/>
        <end position="176"/>
    </location>
</feature>
<dbReference type="InterPro" id="IPR000504">
    <property type="entry name" value="RRM_dom"/>
</dbReference>
<dbReference type="KEGG" id="lak:106152025"/>
<evidence type="ECO:0000259" key="7">
    <source>
        <dbReference type="PROSITE" id="PS50102"/>
    </source>
</evidence>
<feature type="compositionally biased region" description="Polar residues" evidence="6">
    <location>
        <begin position="211"/>
        <end position="225"/>
    </location>
</feature>
<feature type="compositionally biased region" description="Basic residues" evidence="6">
    <location>
        <begin position="118"/>
        <end position="130"/>
    </location>
</feature>
<dbReference type="Proteomes" id="UP000085678">
    <property type="component" value="Unplaced"/>
</dbReference>
<dbReference type="Pfam" id="PF00076">
    <property type="entry name" value="RRM_1"/>
    <property type="match status" value="2"/>
</dbReference>
<dbReference type="OrthoDB" id="439639at2759"/>
<dbReference type="SUPFAM" id="SSF54928">
    <property type="entry name" value="RNA-binding domain, RBD"/>
    <property type="match status" value="2"/>
</dbReference>
<evidence type="ECO:0000256" key="6">
    <source>
        <dbReference type="SAM" id="MobiDB-lite"/>
    </source>
</evidence>
<sequence>MSRLIVKGLPKDIKEERLRELFSHKGHITDLSMKYTKDGVFRRFAFVGYKTAEEAAAALKHHNNTFVNTSKIVVEVAHDFGDANKPRAWSKYSKDSSSYQKKNSKLQDQDEKKSIKDSKKKAKEMKKKKREEKIQSLLGDLKDDPEFKEFLDIHKNRSTKSTWGNDTVNLNDNLSRQHAAEASDEEQEERGSSEESDAEEEETEDIKEQSPEVSENKNSVTVENRQLSDMEYLKSKMKSSGLLSDTSSSESDTDEDEDDDKQEEEETTRENRSMDALDSSEYVVKMRGLPTNIKEKQIKEFFTPLAVKSIRIPRNAKKRTIGVAFVRFAKETDVDQALRRNKNFIGGKRVLLKKQQENEESVQEEEPRQWEVKV</sequence>
<feature type="compositionally biased region" description="Basic and acidic residues" evidence="6">
    <location>
        <begin position="105"/>
        <end position="117"/>
    </location>
</feature>
<keyword evidence="4" id="KW-0539">Nucleus</keyword>
<dbReference type="SMART" id="SM00360">
    <property type="entry name" value="RRM"/>
    <property type="match status" value="2"/>
</dbReference>
<dbReference type="GeneID" id="106152025"/>
<evidence type="ECO:0000256" key="2">
    <source>
        <dbReference type="ARBA" id="ARBA00022737"/>
    </source>
</evidence>
<dbReference type="InterPro" id="IPR012677">
    <property type="entry name" value="Nucleotide-bd_a/b_plait_sf"/>
</dbReference>
<dbReference type="GO" id="GO:0005730">
    <property type="term" value="C:nucleolus"/>
    <property type="evidence" value="ECO:0007669"/>
    <property type="project" value="TreeGrafter"/>
</dbReference>
<comment type="subcellular location">
    <subcellularLocation>
        <location evidence="1">Nucleus</location>
    </subcellularLocation>
</comment>
<feature type="region of interest" description="Disordered" evidence="6">
    <location>
        <begin position="87"/>
        <end position="131"/>
    </location>
</feature>
<dbReference type="PROSITE" id="PS50102">
    <property type="entry name" value="RRM"/>
    <property type="match status" value="2"/>
</dbReference>
<feature type="domain" description="RRM" evidence="7">
    <location>
        <begin position="2"/>
        <end position="79"/>
    </location>
</feature>
<proteinExistence type="predicted"/>
<reference evidence="9" key="1">
    <citation type="submission" date="2025-08" db="UniProtKB">
        <authorList>
            <consortium name="RefSeq"/>
        </authorList>
    </citation>
    <scope>IDENTIFICATION</scope>
    <source>
        <tissue evidence="9">Gonads</tissue>
    </source>
</reference>
<protein>
    <submittedName>
        <fullName evidence="9">Probable RNA-binding protein 19</fullName>
    </submittedName>
</protein>
<gene>
    <name evidence="9" type="primary">LOC106152025</name>
</gene>
<accession>A0A2R2MLJ0</accession>
<name>A0A2R2MLJ0_LINAN</name>
<keyword evidence="8" id="KW-1185">Reference proteome</keyword>
<evidence type="ECO:0000256" key="4">
    <source>
        <dbReference type="ARBA" id="ARBA00023242"/>
    </source>
</evidence>
<feature type="compositionally biased region" description="Basic and acidic residues" evidence="6">
    <location>
        <begin position="365"/>
        <end position="374"/>
    </location>
</feature>
<feature type="compositionally biased region" description="Acidic residues" evidence="6">
    <location>
        <begin position="182"/>
        <end position="205"/>
    </location>
</feature>
<evidence type="ECO:0000256" key="5">
    <source>
        <dbReference type="PROSITE-ProRule" id="PRU00176"/>
    </source>
</evidence>
<evidence type="ECO:0000256" key="3">
    <source>
        <dbReference type="ARBA" id="ARBA00022884"/>
    </source>
</evidence>
<dbReference type="InParanoid" id="A0A2R2MLJ0"/>
<feature type="region of interest" description="Disordered" evidence="6">
    <location>
        <begin position="155"/>
        <end position="279"/>
    </location>
</feature>
<keyword evidence="2" id="KW-0677">Repeat</keyword>
<dbReference type="InterPro" id="IPR035979">
    <property type="entry name" value="RBD_domain_sf"/>
</dbReference>
<keyword evidence="3 5" id="KW-0694">RNA-binding</keyword>
<feature type="domain" description="RRM" evidence="7">
    <location>
        <begin position="282"/>
        <end position="357"/>
    </location>
</feature>
<dbReference type="FunFam" id="3.30.70.330:FF:000738">
    <property type="entry name" value="RNA-binding motif protein 19"/>
    <property type="match status" value="1"/>
</dbReference>
<feature type="compositionally biased region" description="Acidic residues" evidence="6">
    <location>
        <begin position="251"/>
        <end position="267"/>
    </location>
</feature>
<dbReference type="Gene3D" id="3.30.70.330">
    <property type="match status" value="2"/>
</dbReference>
<organism evidence="8 9">
    <name type="scientific">Lingula anatina</name>
    <name type="common">Brachiopod</name>
    <name type="synonym">Lingula unguis</name>
    <dbReference type="NCBI Taxonomy" id="7574"/>
    <lineage>
        <taxon>Eukaryota</taxon>
        <taxon>Metazoa</taxon>
        <taxon>Spiralia</taxon>
        <taxon>Lophotrochozoa</taxon>
        <taxon>Brachiopoda</taxon>
        <taxon>Linguliformea</taxon>
        <taxon>Lingulata</taxon>
        <taxon>Lingulida</taxon>
        <taxon>Linguloidea</taxon>
        <taxon>Lingulidae</taxon>
        <taxon>Lingula</taxon>
    </lineage>
</organism>
<dbReference type="GO" id="GO:0003729">
    <property type="term" value="F:mRNA binding"/>
    <property type="evidence" value="ECO:0007669"/>
    <property type="project" value="TreeGrafter"/>
</dbReference>
<dbReference type="RefSeq" id="XP_023931069.1">
    <property type="nucleotide sequence ID" value="XM_024075301.1"/>
</dbReference>
<dbReference type="AlphaFoldDB" id="A0A2R2MLJ0"/>
<feature type="compositionally biased region" description="Low complexity" evidence="6">
    <location>
        <begin position="238"/>
        <end position="250"/>
    </location>
</feature>
<evidence type="ECO:0000313" key="8">
    <source>
        <dbReference type="Proteomes" id="UP000085678"/>
    </source>
</evidence>
<dbReference type="STRING" id="7574.A0A2R2MLJ0"/>